<dbReference type="EMBL" id="DSQF01000030">
    <property type="protein sequence ID" value="HGZ44572.1"/>
    <property type="molecule type" value="Genomic_DNA"/>
</dbReference>
<keyword evidence="2" id="KW-0732">Signal</keyword>
<organism evidence="4">
    <name type="scientific">Eiseniibacteriota bacterium</name>
    <dbReference type="NCBI Taxonomy" id="2212470"/>
    <lineage>
        <taxon>Bacteria</taxon>
        <taxon>Candidatus Eiseniibacteriota</taxon>
    </lineage>
</organism>
<feature type="domain" description="LysM" evidence="3">
    <location>
        <begin position="518"/>
        <end position="562"/>
    </location>
</feature>
<dbReference type="InterPro" id="IPR036779">
    <property type="entry name" value="LysM_dom_sf"/>
</dbReference>
<dbReference type="AlphaFoldDB" id="A0A832MLA6"/>
<name>A0A832MLA6_UNCEI</name>
<dbReference type="Gene3D" id="3.10.350.10">
    <property type="entry name" value="LysM domain"/>
    <property type="match status" value="1"/>
</dbReference>
<dbReference type="InterPro" id="IPR018392">
    <property type="entry name" value="LysM"/>
</dbReference>
<dbReference type="Gene3D" id="2.40.160.60">
    <property type="entry name" value="Outer membrane protein transport protein (OMPP1/FadL/TodX)"/>
    <property type="match status" value="1"/>
</dbReference>
<evidence type="ECO:0000259" key="3">
    <source>
        <dbReference type="PROSITE" id="PS51782"/>
    </source>
</evidence>
<accession>A0A832MLA6</accession>
<gene>
    <name evidence="4" type="ORF">ENR23_14410</name>
</gene>
<sequence length="567" mass="56506">MIRTTALVAALATCLAVPAARAGIENAGTTAANFLSIGAGAGVLGMGGAALGMDGDLQRTAWNVAGLASVDATQFSFSHASLAAQNNQEWFAAGGRIGRGGTRWGLSALYQGDGSFEGRDALGNPTGSFSASSAAFGASLARRVSPVLSVGAGVKLVRESLGDVSGAGLAFDLGVLARSGPFGFGAAAQNAFGRMSYDGASYPFPANYGVGASFDVPGQGVTLALDLNFPAAYYSDARFGLEWRALGVLALRTGYRMELGAEDGEPLTGPTFGMGAGINGFRFDYGYVVGGGGAGGQHRLGLSFLPGVPGGFGLGAPAAARAAVDDADQAARVAAPAREKSAPARPAARSSDAEERTASGGAKAGAPAAEAKAGTNSPERVKLPRLDEAKKAPAVSAEVKPTAPAPTRAPALAAPVPVTQPVALPAAPAPPAPRAEAAQPASVAPRSELAKTSPAPSASAALRSESAKTSAATPQSPAVAVAPAPAQAAPESPAAVAPVTPQAPTAKAPPAKPAPRPTEVVLARGETLEDVAARWECSVAAIMMENNLITQKKVKAGLKLKLPPRGR</sequence>
<feature type="compositionally biased region" description="Low complexity" evidence="1">
    <location>
        <begin position="453"/>
        <end position="509"/>
    </location>
</feature>
<comment type="caution">
    <text evidence="4">The sequence shown here is derived from an EMBL/GenBank/DDBJ whole genome shotgun (WGS) entry which is preliminary data.</text>
</comment>
<evidence type="ECO:0000256" key="2">
    <source>
        <dbReference type="SAM" id="SignalP"/>
    </source>
</evidence>
<feature type="region of interest" description="Disordered" evidence="1">
    <location>
        <begin position="330"/>
        <end position="408"/>
    </location>
</feature>
<evidence type="ECO:0000256" key="1">
    <source>
        <dbReference type="SAM" id="MobiDB-lite"/>
    </source>
</evidence>
<feature type="compositionally biased region" description="Low complexity" evidence="1">
    <location>
        <begin position="358"/>
        <end position="374"/>
    </location>
</feature>
<feature type="region of interest" description="Disordered" evidence="1">
    <location>
        <begin position="424"/>
        <end position="519"/>
    </location>
</feature>
<dbReference type="NCBIfam" id="NF033709">
    <property type="entry name" value="PorV_fam"/>
    <property type="match status" value="1"/>
</dbReference>
<dbReference type="CDD" id="cd00118">
    <property type="entry name" value="LysM"/>
    <property type="match status" value="1"/>
</dbReference>
<feature type="compositionally biased region" description="Low complexity" evidence="1">
    <location>
        <begin position="434"/>
        <end position="445"/>
    </location>
</feature>
<feature type="compositionally biased region" description="Basic and acidic residues" evidence="1">
    <location>
        <begin position="379"/>
        <end position="391"/>
    </location>
</feature>
<feature type="chain" id="PRO_5032313922" evidence="2">
    <location>
        <begin position="23"/>
        <end position="567"/>
    </location>
</feature>
<protein>
    <submittedName>
        <fullName evidence="4">PorV/PorQ family protein</fullName>
    </submittedName>
</protein>
<feature type="signal peptide" evidence="2">
    <location>
        <begin position="1"/>
        <end position="22"/>
    </location>
</feature>
<reference evidence="4" key="1">
    <citation type="journal article" date="2020" name="mSystems">
        <title>Genome- and Community-Level Interaction Insights into Carbon Utilization and Element Cycling Functions of Hydrothermarchaeota in Hydrothermal Sediment.</title>
        <authorList>
            <person name="Zhou Z."/>
            <person name="Liu Y."/>
            <person name="Xu W."/>
            <person name="Pan J."/>
            <person name="Luo Z.H."/>
            <person name="Li M."/>
        </authorList>
    </citation>
    <scope>NUCLEOTIDE SEQUENCE [LARGE SCALE GENOMIC DNA]</scope>
    <source>
        <strain evidence="4">SpSt-381</strain>
    </source>
</reference>
<evidence type="ECO:0000313" key="4">
    <source>
        <dbReference type="EMBL" id="HGZ44572.1"/>
    </source>
</evidence>
<proteinExistence type="predicted"/>
<dbReference type="PROSITE" id="PS51782">
    <property type="entry name" value="LYSM"/>
    <property type="match status" value="1"/>
</dbReference>